<evidence type="ECO:0000313" key="2">
    <source>
        <dbReference type="Proteomes" id="UP001055072"/>
    </source>
</evidence>
<accession>A0ACB8TPE5</accession>
<proteinExistence type="predicted"/>
<organism evidence="1 2">
    <name type="scientific">Irpex rosettiformis</name>
    <dbReference type="NCBI Taxonomy" id="378272"/>
    <lineage>
        <taxon>Eukaryota</taxon>
        <taxon>Fungi</taxon>
        <taxon>Dikarya</taxon>
        <taxon>Basidiomycota</taxon>
        <taxon>Agaricomycotina</taxon>
        <taxon>Agaricomycetes</taxon>
        <taxon>Polyporales</taxon>
        <taxon>Irpicaceae</taxon>
        <taxon>Irpex</taxon>
    </lineage>
</organism>
<name>A0ACB8TPE5_9APHY</name>
<gene>
    <name evidence="1" type="ORF">BDY19DRAFT_609084</name>
</gene>
<dbReference type="Proteomes" id="UP001055072">
    <property type="component" value="Unassembled WGS sequence"/>
</dbReference>
<reference evidence="1" key="1">
    <citation type="journal article" date="2021" name="Environ. Microbiol.">
        <title>Gene family expansions and transcriptome signatures uncover fungal adaptations to wood decay.</title>
        <authorList>
            <person name="Hage H."/>
            <person name="Miyauchi S."/>
            <person name="Viragh M."/>
            <person name="Drula E."/>
            <person name="Min B."/>
            <person name="Chaduli D."/>
            <person name="Navarro D."/>
            <person name="Favel A."/>
            <person name="Norest M."/>
            <person name="Lesage-Meessen L."/>
            <person name="Balint B."/>
            <person name="Merenyi Z."/>
            <person name="de Eugenio L."/>
            <person name="Morin E."/>
            <person name="Martinez A.T."/>
            <person name="Baldrian P."/>
            <person name="Stursova M."/>
            <person name="Martinez M.J."/>
            <person name="Novotny C."/>
            <person name="Magnuson J.K."/>
            <person name="Spatafora J.W."/>
            <person name="Maurice S."/>
            <person name="Pangilinan J."/>
            <person name="Andreopoulos W."/>
            <person name="LaButti K."/>
            <person name="Hundley H."/>
            <person name="Na H."/>
            <person name="Kuo A."/>
            <person name="Barry K."/>
            <person name="Lipzen A."/>
            <person name="Henrissat B."/>
            <person name="Riley R."/>
            <person name="Ahrendt S."/>
            <person name="Nagy L.G."/>
            <person name="Grigoriev I.V."/>
            <person name="Martin F."/>
            <person name="Rosso M.N."/>
        </authorList>
    </citation>
    <scope>NUCLEOTIDE SEQUENCE</scope>
    <source>
        <strain evidence="1">CBS 384.51</strain>
    </source>
</reference>
<evidence type="ECO:0000313" key="1">
    <source>
        <dbReference type="EMBL" id="KAI0083885.1"/>
    </source>
</evidence>
<keyword evidence="2" id="KW-1185">Reference proteome</keyword>
<comment type="caution">
    <text evidence="1">The sequence shown here is derived from an EMBL/GenBank/DDBJ whole genome shotgun (WGS) entry which is preliminary data.</text>
</comment>
<sequence length="218" mass="24146">MISVIFRYSDTSTLDYLTPQTGSGEGVGKLKRSRSHVVTVVTSTRFPPLLTTVLAVLVNVDHNAHTSEIVGRILDADSGTHNQVAHVLKTHHSLETRNSFVRTLRVYSLRSPSLKTPESPQLSHRLRSSSLSGVASELKVYYHGHPLNVVLSNISQTQRARRISIWSAMVGFRQYKVCPVVVGFPSPLLPSHHHLPSSRPTSSQLLRGDQPMYMPSHA</sequence>
<dbReference type="EMBL" id="MU274951">
    <property type="protein sequence ID" value="KAI0083885.1"/>
    <property type="molecule type" value="Genomic_DNA"/>
</dbReference>
<protein>
    <submittedName>
        <fullName evidence="1">Uncharacterized protein</fullName>
    </submittedName>
</protein>